<keyword evidence="1" id="KW-0812">Transmembrane</keyword>
<reference evidence="2 3" key="1">
    <citation type="submission" date="2019-03" db="EMBL/GenBank/DDBJ databases">
        <title>First draft genome of Liparis tanakae, snailfish: a comprehensive survey of snailfish specific genes.</title>
        <authorList>
            <person name="Kim W."/>
            <person name="Song I."/>
            <person name="Jeong J.-H."/>
            <person name="Kim D."/>
            <person name="Kim S."/>
            <person name="Ryu S."/>
            <person name="Song J.Y."/>
            <person name="Lee S.K."/>
        </authorList>
    </citation>
    <scope>NUCLEOTIDE SEQUENCE [LARGE SCALE GENOMIC DNA]</scope>
    <source>
        <tissue evidence="2">Muscle</tissue>
    </source>
</reference>
<dbReference type="AlphaFoldDB" id="A0A4Z2HIK0"/>
<organism evidence="2 3">
    <name type="scientific">Liparis tanakae</name>
    <name type="common">Tanaka's snailfish</name>
    <dbReference type="NCBI Taxonomy" id="230148"/>
    <lineage>
        <taxon>Eukaryota</taxon>
        <taxon>Metazoa</taxon>
        <taxon>Chordata</taxon>
        <taxon>Craniata</taxon>
        <taxon>Vertebrata</taxon>
        <taxon>Euteleostomi</taxon>
        <taxon>Actinopterygii</taxon>
        <taxon>Neopterygii</taxon>
        <taxon>Teleostei</taxon>
        <taxon>Neoteleostei</taxon>
        <taxon>Acanthomorphata</taxon>
        <taxon>Eupercaria</taxon>
        <taxon>Perciformes</taxon>
        <taxon>Cottioidei</taxon>
        <taxon>Cottales</taxon>
        <taxon>Liparidae</taxon>
        <taxon>Liparis</taxon>
    </lineage>
</organism>
<keyword evidence="1" id="KW-1133">Transmembrane helix</keyword>
<keyword evidence="1" id="KW-0472">Membrane</keyword>
<accession>A0A4Z2HIK0</accession>
<gene>
    <name evidence="2" type="ORF">EYF80_024351</name>
</gene>
<evidence type="ECO:0000256" key="1">
    <source>
        <dbReference type="SAM" id="Phobius"/>
    </source>
</evidence>
<evidence type="ECO:0000313" key="3">
    <source>
        <dbReference type="Proteomes" id="UP000314294"/>
    </source>
</evidence>
<protein>
    <submittedName>
        <fullName evidence="2">Uncharacterized protein</fullName>
    </submittedName>
</protein>
<evidence type="ECO:0000313" key="2">
    <source>
        <dbReference type="EMBL" id="TNN65411.1"/>
    </source>
</evidence>
<sequence length="80" mass="9070">MMCDRCGLEQWFPTGLGQWFPTVVYILFIYLARSKKESVVSLSLRTLSSPRLRDPAPTPGLMMKARETPIPEAISVVTRK</sequence>
<comment type="caution">
    <text evidence="2">The sequence shown here is derived from an EMBL/GenBank/DDBJ whole genome shotgun (WGS) entry which is preliminary data.</text>
</comment>
<keyword evidence="3" id="KW-1185">Reference proteome</keyword>
<name>A0A4Z2HIK0_9TELE</name>
<proteinExistence type="predicted"/>
<feature type="transmembrane region" description="Helical" evidence="1">
    <location>
        <begin position="12"/>
        <end position="32"/>
    </location>
</feature>
<dbReference type="Proteomes" id="UP000314294">
    <property type="component" value="Unassembled WGS sequence"/>
</dbReference>
<dbReference type="EMBL" id="SRLO01000235">
    <property type="protein sequence ID" value="TNN65411.1"/>
    <property type="molecule type" value="Genomic_DNA"/>
</dbReference>